<evidence type="ECO:0000256" key="10">
    <source>
        <dbReference type="ARBA" id="ARBA00023136"/>
    </source>
</evidence>
<evidence type="ECO:0000256" key="4">
    <source>
        <dbReference type="ARBA" id="ARBA00022723"/>
    </source>
</evidence>
<dbReference type="AlphaFoldDB" id="A0A1D1ZTL7"/>
<evidence type="ECO:0000256" key="2">
    <source>
        <dbReference type="ARBA" id="ARBA00006024"/>
    </source>
</evidence>
<evidence type="ECO:0000259" key="14">
    <source>
        <dbReference type="Pfam" id="PF00122"/>
    </source>
</evidence>
<gene>
    <name evidence="15" type="ORF">g.12291</name>
</gene>
<dbReference type="SUPFAM" id="SSF81660">
    <property type="entry name" value="Metal cation-transporting ATPase, ATP-binding domain N"/>
    <property type="match status" value="1"/>
</dbReference>
<organism evidence="15">
    <name type="scientific">Auxenochlorella protothecoides</name>
    <name type="common">Green microalga</name>
    <name type="synonym">Chlorella protothecoides</name>
    <dbReference type="NCBI Taxonomy" id="3075"/>
    <lineage>
        <taxon>Eukaryota</taxon>
        <taxon>Viridiplantae</taxon>
        <taxon>Chlorophyta</taxon>
        <taxon>core chlorophytes</taxon>
        <taxon>Trebouxiophyceae</taxon>
        <taxon>Chlorellales</taxon>
        <taxon>Chlorellaceae</taxon>
        <taxon>Auxenochlorella</taxon>
    </lineage>
</organism>
<dbReference type="PANTHER" id="PTHR43079:SF1">
    <property type="entry name" value="CADMIUM_ZINC-TRANSPORTING ATPASE HMA1, CHLOROPLASTIC-RELATED"/>
    <property type="match status" value="1"/>
</dbReference>
<dbReference type="PROSITE" id="PS00154">
    <property type="entry name" value="ATPASE_E1_E2"/>
    <property type="match status" value="1"/>
</dbReference>
<reference evidence="15" key="1">
    <citation type="submission" date="2015-08" db="EMBL/GenBank/DDBJ databases">
        <authorList>
            <person name="Babu N.S."/>
            <person name="Beckwith C.J."/>
            <person name="Beseler K.G."/>
            <person name="Brison A."/>
            <person name="Carone J.V."/>
            <person name="Caskin T.P."/>
            <person name="Diamond M."/>
            <person name="Durham M.E."/>
            <person name="Foxe J.M."/>
            <person name="Go M."/>
            <person name="Henderson B.A."/>
            <person name="Jones I.B."/>
            <person name="McGettigan J.A."/>
            <person name="Micheletti S.J."/>
            <person name="Nasrallah M.E."/>
            <person name="Ortiz D."/>
            <person name="Piller C.R."/>
            <person name="Privatt S.R."/>
            <person name="Schneider S.L."/>
            <person name="Sharp S."/>
            <person name="Smith T.C."/>
            <person name="Stanton J.D."/>
            <person name="Ullery H.E."/>
            <person name="Wilson R.J."/>
            <person name="Serrano M.G."/>
            <person name="Buck G."/>
            <person name="Lee V."/>
            <person name="Wang Y."/>
            <person name="Carvalho R."/>
            <person name="Voegtly L."/>
            <person name="Shi R."/>
            <person name="Duckworth R."/>
            <person name="Johnson A."/>
            <person name="Loviza R."/>
            <person name="Walstead R."/>
            <person name="Shah Z."/>
            <person name="Kiflezghi M."/>
            <person name="Wade K."/>
            <person name="Ball S.L."/>
            <person name="Bradley K.W."/>
            <person name="Asai D.J."/>
            <person name="Bowman C.A."/>
            <person name="Russell D.A."/>
            <person name="Pope W.H."/>
            <person name="Jacobs-Sera D."/>
            <person name="Hendrix R.W."/>
            <person name="Hatfull G.F."/>
        </authorList>
    </citation>
    <scope>NUCLEOTIDE SEQUENCE</scope>
</reference>
<dbReference type="Gene3D" id="3.40.50.1000">
    <property type="entry name" value="HAD superfamily/HAD-like"/>
    <property type="match status" value="1"/>
</dbReference>
<comment type="similarity">
    <text evidence="2">Belongs to the cation transport ATPase (P-type) (TC 3.A.3) family. Type IB subfamily.</text>
</comment>
<evidence type="ECO:0000256" key="11">
    <source>
        <dbReference type="SAM" id="MobiDB-lite"/>
    </source>
</evidence>
<evidence type="ECO:0000256" key="9">
    <source>
        <dbReference type="ARBA" id="ARBA00022989"/>
    </source>
</evidence>
<evidence type="ECO:0000256" key="12">
    <source>
        <dbReference type="SAM" id="Phobius"/>
    </source>
</evidence>
<dbReference type="GO" id="GO:0016887">
    <property type="term" value="F:ATP hydrolysis activity"/>
    <property type="evidence" value="ECO:0007669"/>
    <property type="project" value="InterPro"/>
</dbReference>
<feature type="region of interest" description="Disordered" evidence="11">
    <location>
        <begin position="400"/>
        <end position="480"/>
    </location>
</feature>
<dbReference type="GO" id="GO:0016020">
    <property type="term" value="C:membrane"/>
    <property type="evidence" value="ECO:0007669"/>
    <property type="project" value="UniProtKB-SubCell"/>
</dbReference>
<evidence type="ECO:0000256" key="8">
    <source>
        <dbReference type="ARBA" id="ARBA00022967"/>
    </source>
</evidence>
<dbReference type="EMBL" id="GDKF01008415">
    <property type="protein sequence ID" value="JAT70207.1"/>
    <property type="molecule type" value="Transcribed_RNA"/>
</dbReference>
<protein>
    <recommendedName>
        <fullName evidence="14">P-type ATPase A domain-containing protein</fullName>
    </recommendedName>
</protein>
<dbReference type="InterPro" id="IPR001757">
    <property type="entry name" value="P_typ_ATPase"/>
</dbReference>
<dbReference type="Pfam" id="PF00702">
    <property type="entry name" value="Hydrolase"/>
    <property type="match status" value="1"/>
</dbReference>
<dbReference type="Pfam" id="PF00122">
    <property type="entry name" value="E1-E2_ATPase"/>
    <property type="match status" value="1"/>
</dbReference>
<feature type="transmembrane region" description="Helical" evidence="12">
    <location>
        <begin position="217"/>
        <end position="241"/>
    </location>
</feature>
<keyword evidence="13" id="KW-0732">Signal</keyword>
<dbReference type="InterPro" id="IPR059000">
    <property type="entry name" value="ATPase_P-type_domA"/>
</dbReference>
<dbReference type="InterPro" id="IPR018303">
    <property type="entry name" value="ATPase_P-typ_P_site"/>
</dbReference>
<feature type="chain" id="PRO_5008901224" description="P-type ATPase A domain-containing protein" evidence="13">
    <location>
        <begin position="25"/>
        <end position="753"/>
    </location>
</feature>
<feature type="transmembrane region" description="Helical" evidence="12">
    <location>
        <begin position="287"/>
        <end position="306"/>
    </location>
</feature>
<dbReference type="PANTHER" id="PTHR43079">
    <property type="entry name" value="PROBABLE CADMIUM/ZINC-TRANSPORTING ATPASE HMA1"/>
    <property type="match status" value="1"/>
</dbReference>
<evidence type="ECO:0000256" key="1">
    <source>
        <dbReference type="ARBA" id="ARBA00004141"/>
    </source>
</evidence>
<dbReference type="SUPFAM" id="SSF56784">
    <property type="entry name" value="HAD-like"/>
    <property type="match status" value="1"/>
</dbReference>
<keyword evidence="8" id="KW-1278">Translocase</keyword>
<dbReference type="InterPro" id="IPR051949">
    <property type="entry name" value="Cation_Transport_ATPase"/>
</dbReference>
<keyword evidence="9 12" id="KW-1133">Transmembrane helix</keyword>
<evidence type="ECO:0000256" key="3">
    <source>
        <dbReference type="ARBA" id="ARBA00022692"/>
    </source>
</evidence>
<feature type="signal peptide" evidence="13">
    <location>
        <begin position="1"/>
        <end position="24"/>
    </location>
</feature>
<keyword evidence="10 12" id="KW-0472">Membrane</keyword>
<dbReference type="NCBIfam" id="TIGR01494">
    <property type="entry name" value="ATPase_P-type"/>
    <property type="match status" value="2"/>
</dbReference>
<dbReference type="InterPro" id="IPR023214">
    <property type="entry name" value="HAD_sf"/>
</dbReference>
<keyword evidence="5" id="KW-0547">Nucleotide-binding</keyword>
<dbReference type="Gene3D" id="3.40.1110.10">
    <property type="entry name" value="Calcium-transporting ATPase, cytoplasmic domain N"/>
    <property type="match status" value="1"/>
</dbReference>
<accession>A0A1D1ZTL7</accession>
<feature type="domain" description="P-type ATPase A" evidence="14">
    <location>
        <begin position="111"/>
        <end position="196"/>
    </location>
</feature>
<keyword evidence="7" id="KW-0460">Magnesium</keyword>
<keyword evidence="6" id="KW-0067">ATP-binding</keyword>
<sequence>AAAAAATRTAAISLVYALCAPSAALDLCTQLAAGEVDTHVLTSLAAAGTALTGHAAEGALLLTMFQTSHMLEHQLTARARGRLADLFAGLPDAAEVVEVDLADAAPRLHTRRHVAVANLRPGDHVLVLPGAQVPVDGRVVHGAAAVSQEHLTGESAAVRRAPGADVPAGALVHDGALVLRALQPASASTPARLAALALSAQAARPALRTWLDRVGGAYARGVLAAAAGALVVLLLCGVPLLGGGGPAAPRGAAYRALGLLTVASPCALVMAPLAYVAAVAALASRGVLVAGGAVLDAAAGCTLLALDKTGTLTAGAPRVARVSRLGDEPGGDAWGEEEAATCRACLAAAAALSARSAHPMAGPTLAHAAGQGVGPGDARVEGFRLVPGSGVEARVRAAAGGAEVGGEQSRPNRPVRVSAMNGSAAGEQAAPGRSAVHGVPVRAGSAGAGDDAAVSAGDGGPEARSPPAVGNSRPHELQEDAAGPLQDACLGSVEWVSPRLSPALCAALESAAARAQAQGRATSVLVLSPAAVDGDAKVAGLDTPRWSPHARAWLLEYEDALRPTSRGALEQLRQFPQARDGILMLTGDNEGAAQGAAARLGLPASSVRAALSPAAKLAAVRGAQAAGARVLMAGDGLNDAAALAAADVGVALGPTLGGAAGLAADVALVGDAGVAALPALLRVAADTRAAVRQNVALALGAAAALALPTLAGRVPMWAAVAAHEGSTLLVALNALRLLRHAAGHRTGAGAAPP</sequence>
<evidence type="ECO:0000256" key="13">
    <source>
        <dbReference type="SAM" id="SignalP"/>
    </source>
</evidence>
<keyword evidence="3 12" id="KW-0812">Transmembrane</keyword>
<feature type="transmembrane region" description="Helical" evidence="12">
    <location>
        <begin position="253"/>
        <end position="275"/>
    </location>
</feature>
<evidence type="ECO:0000256" key="7">
    <source>
        <dbReference type="ARBA" id="ARBA00022842"/>
    </source>
</evidence>
<evidence type="ECO:0000313" key="15">
    <source>
        <dbReference type="EMBL" id="JAT70207.1"/>
    </source>
</evidence>
<dbReference type="GO" id="GO:0005524">
    <property type="term" value="F:ATP binding"/>
    <property type="evidence" value="ECO:0007669"/>
    <property type="project" value="UniProtKB-KW"/>
</dbReference>
<feature type="non-terminal residue" evidence="15">
    <location>
        <position position="1"/>
    </location>
</feature>
<dbReference type="PRINTS" id="PR00119">
    <property type="entry name" value="CATATPASE"/>
</dbReference>
<comment type="subcellular location">
    <subcellularLocation>
        <location evidence="1">Membrane</location>
        <topology evidence="1">Multi-pass membrane protein</topology>
    </subcellularLocation>
</comment>
<dbReference type="InterPro" id="IPR036412">
    <property type="entry name" value="HAD-like_sf"/>
</dbReference>
<dbReference type="Gene3D" id="2.70.150.10">
    <property type="entry name" value="Calcium-transporting ATPase, cytoplasmic transduction domain A"/>
    <property type="match status" value="1"/>
</dbReference>
<evidence type="ECO:0000256" key="5">
    <source>
        <dbReference type="ARBA" id="ARBA00022741"/>
    </source>
</evidence>
<dbReference type="InterPro" id="IPR008250">
    <property type="entry name" value="ATPase_P-typ_transduc_dom_A_sf"/>
</dbReference>
<dbReference type="SUPFAM" id="SSF81653">
    <property type="entry name" value="Calcium ATPase, transduction domain A"/>
    <property type="match status" value="1"/>
</dbReference>
<name>A0A1D1ZTL7_AUXPR</name>
<dbReference type="InterPro" id="IPR023299">
    <property type="entry name" value="ATPase_P-typ_cyto_dom_N"/>
</dbReference>
<dbReference type="GO" id="GO:0046872">
    <property type="term" value="F:metal ion binding"/>
    <property type="evidence" value="ECO:0007669"/>
    <property type="project" value="UniProtKB-KW"/>
</dbReference>
<proteinExistence type="inferred from homology"/>
<keyword evidence="4" id="KW-0479">Metal-binding</keyword>
<feature type="compositionally biased region" description="Low complexity" evidence="11">
    <location>
        <begin position="443"/>
        <end position="456"/>
    </location>
</feature>
<evidence type="ECO:0000256" key="6">
    <source>
        <dbReference type="ARBA" id="ARBA00022840"/>
    </source>
</evidence>